<keyword evidence="4" id="KW-1185">Reference proteome</keyword>
<dbReference type="InterPro" id="IPR021729">
    <property type="entry name" value="DUF3298"/>
</dbReference>
<feature type="domain" description="DUF3298" evidence="1">
    <location>
        <begin position="290"/>
        <end position="353"/>
    </location>
</feature>
<dbReference type="EMBL" id="WOAA01000012">
    <property type="protein sequence ID" value="MUG67224.1"/>
    <property type="molecule type" value="Genomic_DNA"/>
</dbReference>
<evidence type="ECO:0000313" key="4">
    <source>
        <dbReference type="Proteomes" id="UP000435177"/>
    </source>
</evidence>
<dbReference type="Gene3D" id="3.90.640.20">
    <property type="entry name" value="Heat-shock cognate protein, ATPase"/>
    <property type="match status" value="1"/>
</dbReference>
<dbReference type="InterPro" id="IPR037126">
    <property type="entry name" value="PdaC/RsiV-like_sf"/>
</dbReference>
<evidence type="ECO:0000313" key="3">
    <source>
        <dbReference type="EMBL" id="MUG67224.1"/>
    </source>
</evidence>
<proteinExistence type="predicted"/>
<evidence type="ECO:0000259" key="2">
    <source>
        <dbReference type="Pfam" id="PF13739"/>
    </source>
</evidence>
<sequence>MKRNLRICASFIAAGVLIGSLGWTGQVIEANGSAQAAAASQKKSSKEVVLKWNGKVLSQKGILSNGVTYVPATAVRDALGLPIKYDAKARAYTLGDGYNRLKAVVYASKDIGLSVNGLYIGEPGGQIIDGRLYIPYKVLSDYMGVQGQWNAAQKTLSMVPKKQNAITISAKTLKESTDKANIQVRYAQISGLGNDKAQSAINETLKQHAERFIEAAKEQVAEAPSPEPGMEYEFQGDFVVTYNAEGLLSILTSEYTYTGGAHGMTYRQGYTFSLEDGSLQSLGDVINLKGDGKKKLNDYVLKKFKANEGYLGGFEGVSDDADFYLKDGAAVLFFQLYEYTAYAYGFPEFELKLKEWK</sequence>
<reference evidence="3 4" key="1">
    <citation type="submission" date="2019-11" db="EMBL/GenBank/DDBJ databases">
        <title>Draft genome sequences of five Paenibacillus species of dairy origin.</title>
        <authorList>
            <person name="Olajide A.M."/>
            <person name="Chen S."/>
            <person name="Lapointe G."/>
        </authorList>
    </citation>
    <scope>NUCLEOTIDE SEQUENCE [LARGE SCALE GENOMIC DNA]</scope>
    <source>
        <strain evidence="3 4">3CS1</strain>
    </source>
</reference>
<organism evidence="3 4">
    <name type="scientific">Paenibacillus campinasensis</name>
    <dbReference type="NCBI Taxonomy" id="66347"/>
    <lineage>
        <taxon>Bacteria</taxon>
        <taxon>Bacillati</taxon>
        <taxon>Bacillota</taxon>
        <taxon>Bacilli</taxon>
        <taxon>Bacillales</taxon>
        <taxon>Paenibacillaceae</taxon>
        <taxon>Paenibacillus</taxon>
    </lineage>
</organism>
<comment type="caution">
    <text evidence="3">The sequence shown here is derived from an EMBL/GenBank/DDBJ whole genome shotgun (WGS) entry which is preliminary data.</text>
</comment>
<dbReference type="InterPro" id="IPR025303">
    <property type="entry name" value="PdaC"/>
</dbReference>
<name>A0ABW9T1R2_9BACL</name>
<dbReference type="Proteomes" id="UP000435177">
    <property type="component" value="Unassembled WGS sequence"/>
</dbReference>
<gene>
    <name evidence="3" type="ORF">GNP94_14635</name>
</gene>
<dbReference type="RefSeq" id="WP_155618330.1">
    <property type="nucleotide sequence ID" value="NZ_WOAA01000012.1"/>
</dbReference>
<accession>A0ABW9T1R2</accession>
<protein>
    <submittedName>
        <fullName evidence="3">DUF4163 domain-containing protein</fullName>
    </submittedName>
</protein>
<evidence type="ECO:0000259" key="1">
    <source>
        <dbReference type="Pfam" id="PF11738"/>
    </source>
</evidence>
<dbReference type="Pfam" id="PF13739">
    <property type="entry name" value="PdaC"/>
    <property type="match status" value="1"/>
</dbReference>
<dbReference type="Pfam" id="PF11738">
    <property type="entry name" value="DUF3298"/>
    <property type="match status" value="1"/>
</dbReference>
<feature type="domain" description="Deacetylase PdaC" evidence="2">
    <location>
        <begin position="174"/>
        <end position="265"/>
    </location>
</feature>
<dbReference type="Gene3D" id="3.30.565.40">
    <property type="entry name" value="Fervidobacterium nodosum Rt17-B1 like"/>
    <property type="match status" value="1"/>
</dbReference>